<dbReference type="EMBL" id="AP022620">
    <property type="protein sequence ID" value="BBZ77832.1"/>
    <property type="molecule type" value="Genomic_DNA"/>
</dbReference>
<dbReference type="GO" id="GO:0003700">
    <property type="term" value="F:DNA-binding transcription factor activity"/>
    <property type="evidence" value="ECO:0007669"/>
    <property type="project" value="TreeGrafter"/>
</dbReference>
<evidence type="ECO:0000256" key="2">
    <source>
        <dbReference type="ARBA" id="ARBA00023125"/>
    </source>
</evidence>
<gene>
    <name evidence="7" type="ORF">MANY_31690</name>
</gene>
<feature type="region of interest" description="Disordered" evidence="5">
    <location>
        <begin position="1"/>
        <end position="23"/>
    </location>
</feature>
<evidence type="ECO:0000256" key="4">
    <source>
        <dbReference type="PROSITE-ProRule" id="PRU00335"/>
    </source>
</evidence>
<dbReference type="Gene3D" id="1.10.357.10">
    <property type="entry name" value="Tetracycline Repressor, domain 2"/>
    <property type="match status" value="1"/>
</dbReference>
<dbReference type="PANTHER" id="PTHR30055:SF234">
    <property type="entry name" value="HTH-TYPE TRANSCRIPTIONAL REGULATOR BETI"/>
    <property type="match status" value="1"/>
</dbReference>
<dbReference type="InterPro" id="IPR036271">
    <property type="entry name" value="Tet_transcr_reg_TetR-rel_C_sf"/>
</dbReference>
<dbReference type="SUPFAM" id="SSF46689">
    <property type="entry name" value="Homeodomain-like"/>
    <property type="match status" value="1"/>
</dbReference>
<evidence type="ECO:0000256" key="1">
    <source>
        <dbReference type="ARBA" id="ARBA00023015"/>
    </source>
</evidence>
<evidence type="ECO:0000313" key="7">
    <source>
        <dbReference type="EMBL" id="BBZ77832.1"/>
    </source>
</evidence>
<dbReference type="PANTHER" id="PTHR30055">
    <property type="entry name" value="HTH-TYPE TRANSCRIPTIONAL REGULATOR RUTR"/>
    <property type="match status" value="1"/>
</dbReference>
<sequence length="213" mass="23820">MSSDSENQQSSSPESGTAPGHSVDERDRLLSAAMQVLERSGWWGFKVDSVLKMAGLSTRSFYRHFGKKTDLLLALLERQFANNAVWLRQHTDAVTTPYAKVFAYVGALLDMAYLDDKRRPTSLFGSHWRELMPSYPEELERCIELVIAPLAEAIFEGTASGEFDSDDPVDDARAIYFLVASVTADQATLRPATPRDEIEHMLLPFIARIIGPH</sequence>
<evidence type="ECO:0000259" key="6">
    <source>
        <dbReference type="PROSITE" id="PS50977"/>
    </source>
</evidence>
<dbReference type="RefSeq" id="WP_163805089.1">
    <property type="nucleotide sequence ID" value="NZ_AP022620.1"/>
</dbReference>
<evidence type="ECO:0000256" key="5">
    <source>
        <dbReference type="SAM" id="MobiDB-lite"/>
    </source>
</evidence>
<name>A0A6N4WCY9_9MYCO</name>
<reference evidence="7 8" key="1">
    <citation type="journal article" date="2019" name="Emerg. Microbes Infect.">
        <title>Comprehensive subspecies identification of 175 nontuberculous mycobacteria species based on 7547 genomic profiles.</title>
        <authorList>
            <person name="Matsumoto Y."/>
            <person name="Kinjo T."/>
            <person name="Motooka D."/>
            <person name="Nabeya D."/>
            <person name="Jung N."/>
            <person name="Uechi K."/>
            <person name="Horii T."/>
            <person name="Iida T."/>
            <person name="Fujita J."/>
            <person name="Nakamura S."/>
        </authorList>
    </citation>
    <scope>NUCLEOTIDE SEQUENCE [LARGE SCALE GENOMIC DNA]</scope>
    <source>
        <strain evidence="7 8">JCM 30275</strain>
    </source>
</reference>
<dbReference type="PRINTS" id="PR00455">
    <property type="entry name" value="HTHTETR"/>
</dbReference>
<evidence type="ECO:0000256" key="3">
    <source>
        <dbReference type="ARBA" id="ARBA00023163"/>
    </source>
</evidence>
<keyword evidence="2 4" id="KW-0238">DNA-binding</keyword>
<feature type="domain" description="HTH tetR-type" evidence="6">
    <location>
        <begin position="23"/>
        <end position="83"/>
    </location>
</feature>
<dbReference type="InterPro" id="IPR001647">
    <property type="entry name" value="HTH_TetR"/>
</dbReference>
<feature type="compositionally biased region" description="Low complexity" evidence="5">
    <location>
        <begin position="1"/>
        <end position="15"/>
    </location>
</feature>
<keyword evidence="1" id="KW-0805">Transcription regulation</keyword>
<dbReference type="InterPro" id="IPR009057">
    <property type="entry name" value="Homeodomain-like_sf"/>
</dbReference>
<dbReference type="Pfam" id="PF00440">
    <property type="entry name" value="TetR_N"/>
    <property type="match status" value="1"/>
</dbReference>
<dbReference type="KEGG" id="many:MANY_31690"/>
<keyword evidence="3" id="KW-0804">Transcription</keyword>
<dbReference type="SUPFAM" id="SSF48498">
    <property type="entry name" value="Tetracyclin repressor-like, C-terminal domain"/>
    <property type="match status" value="1"/>
</dbReference>
<dbReference type="AlphaFoldDB" id="A0A6N4WCY9"/>
<accession>A0A6N4WCY9</accession>
<organism evidence="7 8">
    <name type="scientific">Mycolicibacterium anyangense</name>
    <dbReference type="NCBI Taxonomy" id="1431246"/>
    <lineage>
        <taxon>Bacteria</taxon>
        <taxon>Bacillati</taxon>
        <taxon>Actinomycetota</taxon>
        <taxon>Actinomycetes</taxon>
        <taxon>Mycobacteriales</taxon>
        <taxon>Mycobacteriaceae</taxon>
        <taxon>Mycolicibacterium</taxon>
    </lineage>
</organism>
<feature type="DNA-binding region" description="H-T-H motif" evidence="4">
    <location>
        <begin position="46"/>
        <end position="65"/>
    </location>
</feature>
<keyword evidence="8" id="KW-1185">Reference proteome</keyword>
<dbReference type="Proteomes" id="UP000467249">
    <property type="component" value="Chromosome"/>
</dbReference>
<evidence type="ECO:0000313" key="8">
    <source>
        <dbReference type="Proteomes" id="UP000467249"/>
    </source>
</evidence>
<protein>
    <submittedName>
        <fullName evidence="7">TetR family transcriptional regulator</fullName>
    </submittedName>
</protein>
<dbReference type="PROSITE" id="PS50977">
    <property type="entry name" value="HTH_TETR_2"/>
    <property type="match status" value="1"/>
</dbReference>
<dbReference type="GO" id="GO:0000976">
    <property type="term" value="F:transcription cis-regulatory region binding"/>
    <property type="evidence" value="ECO:0007669"/>
    <property type="project" value="TreeGrafter"/>
</dbReference>
<dbReference type="InterPro" id="IPR050109">
    <property type="entry name" value="HTH-type_TetR-like_transc_reg"/>
</dbReference>
<proteinExistence type="predicted"/>